<proteinExistence type="predicted"/>
<evidence type="ECO:0000313" key="1">
    <source>
        <dbReference type="EMBL" id="MDT0344273.1"/>
    </source>
</evidence>
<protein>
    <recommendedName>
        <fullName evidence="3">Secreted protein</fullName>
    </recommendedName>
</protein>
<sequence>MGTLWRILLLAAAAGAWPCWRAWFYPGGPFRADLKPLRDELAVNRRQRWSAAVRMVVNRVTTGSDIRREERRHLEGIAARERAIEELKNPPLGDPVDKLGRIVLYEHVLHIVTDSPPAADANDPSREEPPPPIELPLTGLRVRSEPYPDTACFILTPARGDRRREWFPTGDHDIRQVMRFFDLIERTIKAHEKSRPQREAQRVAAEDDLKRWRASRPGVEKAVRRRDAVLGELHALRQALADSRAVIAASWDKETNRRPR</sequence>
<evidence type="ECO:0000313" key="2">
    <source>
        <dbReference type="Proteomes" id="UP001183246"/>
    </source>
</evidence>
<organism evidence="1 2">
    <name type="scientific">Streptomyces litchfieldiae</name>
    <dbReference type="NCBI Taxonomy" id="3075543"/>
    <lineage>
        <taxon>Bacteria</taxon>
        <taxon>Bacillati</taxon>
        <taxon>Actinomycetota</taxon>
        <taxon>Actinomycetes</taxon>
        <taxon>Kitasatosporales</taxon>
        <taxon>Streptomycetaceae</taxon>
        <taxon>Streptomyces</taxon>
    </lineage>
</organism>
<reference evidence="2" key="1">
    <citation type="submission" date="2023-07" db="EMBL/GenBank/DDBJ databases">
        <title>30 novel species of actinomycetes from the DSMZ collection.</title>
        <authorList>
            <person name="Nouioui I."/>
        </authorList>
    </citation>
    <scope>NUCLEOTIDE SEQUENCE [LARGE SCALE GENOMIC DNA]</scope>
    <source>
        <strain evidence="2">DSM 44938</strain>
    </source>
</reference>
<comment type="caution">
    <text evidence="1">The sequence shown here is derived from an EMBL/GenBank/DDBJ whole genome shotgun (WGS) entry which is preliminary data.</text>
</comment>
<keyword evidence="2" id="KW-1185">Reference proteome</keyword>
<evidence type="ECO:0008006" key="3">
    <source>
        <dbReference type="Google" id="ProtNLM"/>
    </source>
</evidence>
<dbReference type="RefSeq" id="WP_311705407.1">
    <property type="nucleotide sequence ID" value="NZ_JAVREL010000009.1"/>
</dbReference>
<gene>
    <name evidence="1" type="ORF">RM590_16840</name>
</gene>
<dbReference type="EMBL" id="JAVREL010000009">
    <property type="protein sequence ID" value="MDT0344273.1"/>
    <property type="molecule type" value="Genomic_DNA"/>
</dbReference>
<name>A0ABU2MTV8_9ACTN</name>
<accession>A0ABU2MTV8</accession>
<dbReference type="Proteomes" id="UP001183246">
    <property type="component" value="Unassembled WGS sequence"/>
</dbReference>